<accession>A0ABY4C3D8</accession>
<evidence type="ECO:0008006" key="4">
    <source>
        <dbReference type="Google" id="ProtNLM"/>
    </source>
</evidence>
<feature type="compositionally biased region" description="Basic and acidic residues" evidence="1">
    <location>
        <begin position="148"/>
        <end position="157"/>
    </location>
</feature>
<keyword evidence="3" id="KW-1185">Reference proteome</keyword>
<reference evidence="2 3" key="1">
    <citation type="submission" date="2022-03" db="EMBL/GenBank/DDBJ databases">
        <title>Mucilaginibacter sp. isolated from the gut of Protaetia brevitarsis seulensis larvae.</title>
        <authorList>
            <person name="Won M."/>
            <person name="Kim S.-J."/>
            <person name="Kwon S.-W."/>
        </authorList>
    </citation>
    <scope>NUCLEOTIDE SEQUENCE [LARGE SCALE GENOMIC DNA]</scope>
    <source>
        <strain evidence="2 3">CFWR-12</strain>
    </source>
</reference>
<evidence type="ECO:0000313" key="2">
    <source>
        <dbReference type="EMBL" id="UOE45981.1"/>
    </source>
</evidence>
<organism evidence="2 3">
    <name type="scientific">Agromyces larvae</name>
    <dbReference type="NCBI Taxonomy" id="2929802"/>
    <lineage>
        <taxon>Bacteria</taxon>
        <taxon>Bacillati</taxon>
        <taxon>Actinomycetota</taxon>
        <taxon>Actinomycetes</taxon>
        <taxon>Micrococcales</taxon>
        <taxon>Microbacteriaceae</taxon>
        <taxon>Agromyces</taxon>
    </lineage>
</organism>
<sequence>MLITPGKGSSGEYTEEILEAAAEMKAFPAGTKDWFKHKEWRGEQRDPRDQWGFLLEDARYEEGVGLVAPIKILSHWVDVVESLAEEGQAELSIYAAAAINEDTDEIVAILPATSNSIDLVDHPGRPGSRLAQKIERARESYTPAAASAEEKKKETHMDEKERKALAAELAAALAESLKPFVDFVTNAKTAEEKAAQAEVEASVVESAVTKALDSYEEQARAIREAKLFPSQEADLLAEARKGNDVTEALAKAVKVVEEAKAQQGDEPGSTFTIERNDSGSSKKKSFYLTGTGA</sequence>
<feature type="region of interest" description="Disordered" evidence="1">
    <location>
        <begin position="138"/>
        <end position="157"/>
    </location>
</feature>
<evidence type="ECO:0000256" key="1">
    <source>
        <dbReference type="SAM" id="MobiDB-lite"/>
    </source>
</evidence>
<proteinExistence type="predicted"/>
<gene>
    <name evidence="2" type="ORF">MTO99_09630</name>
</gene>
<name>A0ABY4C3D8_9MICO</name>
<protein>
    <recommendedName>
        <fullName evidence="4">DUF2213 domain-containing protein</fullName>
    </recommendedName>
</protein>
<dbReference type="Proteomes" id="UP000832097">
    <property type="component" value="Chromosome"/>
</dbReference>
<evidence type="ECO:0000313" key="3">
    <source>
        <dbReference type="Proteomes" id="UP000832097"/>
    </source>
</evidence>
<feature type="region of interest" description="Disordered" evidence="1">
    <location>
        <begin position="259"/>
        <end position="293"/>
    </location>
</feature>
<dbReference type="EMBL" id="CP094528">
    <property type="protein sequence ID" value="UOE45981.1"/>
    <property type="molecule type" value="Genomic_DNA"/>
</dbReference>
<dbReference type="RefSeq" id="WP_243558773.1">
    <property type="nucleotide sequence ID" value="NZ_CP094528.1"/>
</dbReference>